<accession>A0ABN9X3P3</accession>
<keyword evidence="3" id="KW-1185">Reference proteome</keyword>
<organism evidence="2 3">
    <name type="scientific">Prorocentrum cordatum</name>
    <dbReference type="NCBI Taxonomy" id="2364126"/>
    <lineage>
        <taxon>Eukaryota</taxon>
        <taxon>Sar</taxon>
        <taxon>Alveolata</taxon>
        <taxon>Dinophyceae</taxon>
        <taxon>Prorocentrales</taxon>
        <taxon>Prorocentraceae</taxon>
        <taxon>Prorocentrum</taxon>
    </lineage>
</organism>
<evidence type="ECO:0000256" key="1">
    <source>
        <dbReference type="SAM" id="MobiDB-lite"/>
    </source>
</evidence>
<feature type="region of interest" description="Disordered" evidence="1">
    <location>
        <begin position="833"/>
        <end position="854"/>
    </location>
</feature>
<feature type="compositionally biased region" description="Polar residues" evidence="1">
    <location>
        <begin position="834"/>
        <end position="850"/>
    </location>
</feature>
<sequence>MGTPGILIDEGLPNDAVGPGPVPTGFSRLTGGVHYRAEAWDDAQATFVDVTGSSDSEAAFSRLVAVRLSALAGLTHFSLAVLVQAPVFEDSAVAGSDLSVSVSVPQITWSVLHSPLCCRTGLLHSHGTSGLAFEESFGDITFSGVQFSLWQASAEGMGLSVSVSRAGLNLYDMSTLSLVQVIPLEGNGAKFHMITRSSKQPSSVCLRLPSSCRAPQSTRVPVIDLSFGTWRAMLPPWAPSRIAHLGQSLARAGSIDMSGMGGIATGALRPPRRLPVVVENALPVPVVFRQHGAAADEALVVQPGAERGYAWRHLGEAARALTFRLGGGVAWSDPLALEGPAVDGEPLWAGLDLCEPRPDGGGAARRVHVCVQRPSRAQFTVTLLPPLMLISHLDRAVEFAAAGVESSSNGVLRSRRFLEGLPAGERFRQQPCQQERCTARLGAERPAPPDGAPPTALQPGELVGLLPAAGAGSCAVSVRAPGEPFGPQLPLGIGEDLGAVARREERGAGAAGAARLEGGLRGTPRPASEAGLPGVLHLWPLLVFQNSCGFACMLAVAPLGTVSAGPGEERVLETAGDPRQMKGLELYALPGGHGAARSSGPLLLRGLAQFPHDEGDEQVAWRNSVCCKGPEEQLGTGVQLLVEVRHCRLSGLLRSLAVEPMWSFRNETGADVFVSVPGCPDVLHAAPVGDSVSAILGAAQHDPSFPFMAIFGVASGDGAGPLAWSARAHRCAMTKTTRVEVPHGDRCFVMLVSVSWRRSAPGQVSGGGVHVCLFAAAYVRSTVRADLRLSVGKDSDTALYLPAAKPPEAASVTLPWPWWPSEEAGVLAVLGDGQQASGSDGESQTPSKSPHASPSKQLALKASLSLSLSSGAAVSGGCGTEVSLDVTPSPTPLGMDRAAAVNSLAELLSPTVGVRACSGHVCDACVELMGDPQASMLLNLSYFAPLQGALVISLLRTAQPPLICVNLSMQTAWVSEPWRGTSMPQPPRWRRLPPGASLEVPCMAMRTLEVFPQGGKEHQQADSVDDDAGGSQLEDPAAPRAPVAKELADGIEPVQARLTVDPEAVEPAHMDFLLTADADLRWEPFGFPQLDVAVRSASGVCRVELRSPSGETSQPEAAATVARPPLRAAQMPSSLELTLRVVDLVVHLGLEKGDGLGVSSAASSAVDGRSLALHAQGVLLHQQSEAESAAMPPGRGRASRTRMALEWRCLSVADVGRPFHHSPLKQVLAIPPCGLELALYHPPYGLPVAYERVQVTFEPGELEECPMIFCIDDSLLQFAQLLGAAVASELQVDAAEAGARGQSAASTPGSRRAPRCGCPELPPVQQDEFGYLCFEWLSVPALPLCVDLRLSSPVFVSFTGLMLTFPEVQLSQVVTTGVVLSQEMIAHCIAFGLLNIFSSSVRAPGVLRPAGEPRAGLQAPAHGLGRPPQEAAARGHVVVRLPLFIRKVALAGRQCARAPPACRNLPAAGPGPSAGTAPALASSAPADAGLAAGMRALVDGLSRGLGGVVRWEQHTPERAGALGLLRGARNAVAGAVAHPVGGMLDLLTATARGWSTREASVAPAGGHPAACAACLGHWKVRLEPDVSPLKFHLHCCQGPLAQGAAPAVLFWSPRCELVRVDGAVEGEDHWTAVASPTSGSCRAACCSPRPSSACCSAPGAPMRWTSARCRRQRRPGVAPPPW</sequence>
<dbReference type="Proteomes" id="UP001189429">
    <property type="component" value="Unassembled WGS sequence"/>
</dbReference>
<name>A0ABN9X3P3_9DINO</name>
<gene>
    <name evidence="2" type="ORF">PCOR1329_LOCUS72707</name>
</gene>
<feature type="region of interest" description="Disordered" evidence="1">
    <location>
        <begin position="1014"/>
        <end position="1041"/>
    </location>
</feature>
<proteinExistence type="predicted"/>
<dbReference type="EMBL" id="CAUYUJ010019737">
    <property type="protein sequence ID" value="CAK0893348.1"/>
    <property type="molecule type" value="Genomic_DNA"/>
</dbReference>
<reference evidence="2" key="1">
    <citation type="submission" date="2023-10" db="EMBL/GenBank/DDBJ databases">
        <authorList>
            <person name="Chen Y."/>
            <person name="Shah S."/>
            <person name="Dougan E. K."/>
            <person name="Thang M."/>
            <person name="Chan C."/>
        </authorList>
    </citation>
    <scope>NUCLEOTIDE SEQUENCE [LARGE SCALE GENOMIC DNA]</scope>
</reference>
<evidence type="ECO:0000313" key="3">
    <source>
        <dbReference type="Proteomes" id="UP001189429"/>
    </source>
</evidence>
<protein>
    <recommendedName>
        <fullName evidence="4">Vacuolar protein sorting-associated protein 13 VPS13 adaptor binding domain-containing protein</fullName>
    </recommendedName>
</protein>
<evidence type="ECO:0008006" key="4">
    <source>
        <dbReference type="Google" id="ProtNLM"/>
    </source>
</evidence>
<comment type="caution">
    <text evidence="2">The sequence shown here is derived from an EMBL/GenBank/DDBJ whole genome shotgun (WGS) entry which is preliminary data.</text>
</comment>
<evidence type="ECO:0000313" key="2">
    <source>
        <dbReference type="EMBL" id="CAK0893348.1"/>
    </source>
</evidence>
<feature type="region of interest" description="Disordered" evidence="1">
    <location>
        <begin position="1"/>
        <end position="20"/>
    </location>
</feature>